<organism evidence="9 10">
    <name type="scientific">Piscinibacter gummiphilus</name>
    <dbReference type="NCBI Taxonomy" id="946333"/>
    <lineage>
        <taxon>Bacteria</taxon>
        <taxon>Pseudomonadati</taxon>
        <taxon>Pseudomonadota</taxon>
        <taxon>Betaproteobacteria</taxon>
        <taxon>Burkholderiales</taxon>
        <taxon>Sphaerotilaceae</taxon>
        <taxon>Piscinibacter</taxon>
    </lineage>
</organism>
<evidence type="ECO:0000256" key="3">
    <source>
        <dbReference type="ARBA" id="ARBA00022448"/>
    </source>
</evidence>
<keyword evidence="3" id="KW-0813">Transport</keyword>
<evidence type="ECO:0000256" key="6">
    <source>
        <dbReference type="ARBA" id="ARBA00023136"/>
    </source>
</evidence>
<dbReference type="InterPro" id="IPR010130">
    <property type="entry name" value="T1SS_OMP_TolC"/>
</dbReference>
<protein>
    <submittedName>
        <fullName evidence="9">TolC family outer membrane protein</fullName>
    </submittedName>
</protein>
<comment type="subcellular location">
    <subcellularLocation>
        <location evidence="1">Cell outer membrane</location>
    </subcellularLocation>
</comment>
<dbReference type="PANTHER" id="PTHR30026:SF20">
    <property type="entry name" value="OUTER MEMBRANE PROTEIN TOLC"/>
    <property type="match status" value="1"/>
</dbReference>
<keyword evidence="4" id="KW-1134">Transmembrane beta strand</keyword>
<evidence type="ECO:0000256" key="5">
    <source>
        <dbReference type="ARBA" id="ARBA00022692"/>
    </source>
</evidence>
<dbReference type="Pfam" id="PF02321">
    <property type="entry name" value="OEP"/>
    <property type="match status" value="2"/>
</dbReference>
<dbReference type="InterPro" id="IPR051906">
    <property type="entry name" value="TolC-like"/>
</dbReference>
<evidence type="ECO:0000256" key="7">
    <source>
        <dbReference type="ARBA" id="ARBA00023237"/>
    </source>
</evidence>
<sequence length="467" mass="49648">MTRPPRLRASAVVVAAGAVLFAPSAWSLDLMQAWQRAEQHAPEAALARASREAGAARGEQAKALWRPNVVLEGGVSYANGETATRGAQFSAPGFGSATGVSFDTSVHGGTATRYALGLRQPVYNRERSAQAESLAIAADAAQHEWARSRQDLMLRTAELYFNAALAAERLQLLQRQQRAVDKAATEARDRFRLGDRPVTDVHEATARAASLDAERLAAQTQLDLARNALADLTGVARLNDPTETLALPGGTPVDDIGTLPDWLARAERHNLELKLAEASLRSAEARSRASAAAFSPTVDVVAQVARERLSGDGDFGTASNTARNRAVGVQLAVPLYTGGMRSAQATEARALTDKAQATLDQARQRVAQQTRAAWLDLAVGKSRISALATALDASRARLDATRVGLRAGDRSTLDLLNAENDASAAELALLEARTRLIVHRLQLAALAGELDDAAVQRANALLQSTRS</sequence>
<comment type="similarity">
    <text evidence="2">Belongs to the outer membrane factor (OMF) (TC 1.B.17) family.</text>
</comment>
<proteinExistence type="inferred from homology"/>
<dbReference type="SUPFAM" id="SSF56954">
    <property type="entry name" value="Outer membrane efflux proteins (OEP)"/>
    <property type="match status" value="1"/>
</dbReference>
<dbReference type="EMBL" id="CP136336">
    <property type="protein sequence ID" value="WOB10589.1"/>
    <property type="molecule type" value="Genomic_DNA"/>
</dbReference>
<feature type="coiled-coil region" evidence="8">
    <location>
        <begin position="345"/>
        <end position="372"/>
    </location>
</feature>
<evidence type="ECO:0000256" key="8">
    <source>
        <dbReference type="SAM" id="Coils"/>
    </source>
</evidence>
<keyword evidence="5" id="KW-0812">Transmembrane</keyword>
<evidence type="ECO:0000256" key="2">
    <source>
        <dbReference type="ARBA" id="ARBA00007613"/>
    </source>
</evidence>
<evidence type="ECO:0000256" key="4">
    <source>
        <dbReference type="ARBA" id="ARBA00022452"/>
    </source>
</evidence>
<gene>
    <name evidence="9" type="ORF">RXV79_11135</name>
</gene>
<keyword evidence="6" id="KW-0472">Membrane</keyword>
<accession>A0ABZ0D7A4</accession>
<evidence type="ECO:0000256" key="1">
    <source>
        <dbReference type="ARBA" id="ARBA00004442"/>
    </source>
</evidence>
<dbReference type="Gene3D" id="1.20.1600.10">
    <property type="entry name" value="Outer membrane efflux proteins (OEP)"/>
    <property type="match status" value="1"/>
</dbReference>
<evidence type="ECO:0000313" key="10">
    <source>
        <dbReference type="Proteomes" id="UP001303946"/>
    </source>
</evidence>
<dbReference type="Proteomes" id="UP001303946">
    <property type="component" value="Chromosome"/>
</dbReference>
<dbReference type="RefSeq" id="WP_316703489.1">
    <property type="nucleotide sequence ID" value="NZ_CP136336.1"/>
</dbReference>
<reference evidence="9 10" key="1">
    <citation type="submission" date="2023-10" db="EMBL/GenBank/DDBJ databases">
        <title>Bacteria for the degradation of biodegradable plastic PBAT(Polybutylene adipate terephthalate).</title>
        <authorList>
            <person name="Weon H.-Y."/>
            <person name="Yeon J."/>
        </authorList>
    </citation>
    <scope>NUCLEOTIDE SEQUENCE [LARGE SCALE GENOMIC DNA]</scope>
    <source>
        <strain evidence="9 10">SBD 7-3</strain>
    </source>
</reference>
<name>A0ABZ0D7A4_9BURK</name>
<dbReference type="NCBIfam" id="TIGR01844">
    <property type="entry name" value="type_I_sec_TolC"/>
    <property type="match status" value="1"/>
</dbReference>
<dbReference type="PANTHER" id="PTHR30026">
    <property type="entry name" value="OUTER MEMBRANE PROTEIN TOLC"/>
    <property type="match status" value="1"/>
</dbReference>
<evidence type="ECO:0000313" key="9">
    <source>
        <dbReference type="EMBL" id="WOB10589.1"/>
    </source>
</evidence>
<keyword evidence="10" id="KW-1185">Reference proteome</keyword>
<dbReference type="InterPro" id="IPR003423">
    <property type="entry name" value="OMP_efflux"/>
</dbReference>
<keyword evidence="7" id="KW-0998">Cell outer membrane</keyword>
<keyword evidence="8" id="KW-0175">Coiled coil</keyword>